<dbReference type="EC" id="2.7.7.-" evidence="2"/>
<dbReference type="PATRIC" id="fig|762836.4.peg.4327"/>
<keyword evidence="3" id="KW-1185">Reference proteome</keyword>
<gene>
    <name evidence="2" type="primary">traC_4</name>
    <name evidence="2" type="ORF">DUPY_42010</name>
</gene>
<evidence type="ECO:0000313" key="3">
    <source>
        <dbReference type="Proteomes" id="UP000175989"/>
    </source>
</evidence>
<dbReference type="GO" id="GO:0016779">
    <property type="term" value="F:nucleotidyltransferase activity"/>
    <property type="evidence" value="ECO:0007669"/>
    <property type="project" value="UniProtKB-KW"/>
</dbReference>
<dbReference type="OrthoDB" id="7235451at2"/>
<keyword evidence="2" id="KW-0548">Nucleotidyltransferase</keyword>
<keyword evidence="2" id="KW-0808">Transferase</keyword>
<dbReference type="Proteomes" id="UP000175989">
    <property type="component" value="Unassembled WGS sequence"/>
</dbReference>
<proteinExistence type="predicted"/>
<feature type="domain" description="DUF5710" evidence="1">
    <location>
        <begin position="1"/>
        <end position="44"/>
    </location>
</feature>
<evidence type="ECO:0000259" key="1">
    <source>
        <dbReference type="Pfam" id="PF18974"/>
    </source>
</evidence>
<dbReference type="EMBL" id="LROM01000119">
    <property type="protein sequence ID" value="OEZ95801.1"/>
    <property type="molecule type" value="Genomic_DNA"/>
</dbReference>
<name>A0A1E7WDB0_9BURK</name>
<accession>A0A1E7WDB0</accession>
<dbReference type="Pfam" id="PF18974">
    <property type="entry name" value="DUF5710"/>
    <property type="match status" value="1"/>
</dbReference>
<comment type="caution">
    <text evidence="2">The sequence shown here is derived from an EMBL/GenBank/DDBJ whole genome shotgun (WGS) entry which is preliminary data.</text>
</comment>
<evidence type="ECO:0000313" key="2">
    <source>
        <dbReference type="EMBL" id="OEZ95801.1"/>
    </source>
</evidence>
<sequence>MMFLKVPFAEKDEAKALGARWNGERKSWYVPDGKPTEAFSRWLPPGGADFVPAVAATSLKNRPVTVDSYAGKPVMGKLFIDLEHDCDPFVDCPVCAPKLATSGWTATHDSVAQLLVGLRG</sequence>
<dbReference type="RefSeq" id="WP_070250807.1">
    <property type="nucleotide sequence ID" value="NZ_LROM01000119.1"/>
</dbReference>
<protein>
    <submittedName>
        <fullName evidence="2">DNA primase TraC</fullName>
        <ecNumber evidence="2">2.7.7.-</ecNumber>
    </submittedName>
</protein>
<organism evidence="2 3">
    <name type="scientific">Duganella phyllosphaerae</name>
    <dbReference type="NCBI Taxonomy" id="762836"/>
    <lineage>
        <taxon>Bacteria</taxon>
        <taxon>Pseudomonadati</taxon>
        <taxon>Pseudomonadota</taxon>
        <taxon>Betaproteobacteria</taxon>
        <taxon>Burkholderiales</taxon>
        <taxon>Oxalobacteraceae</taxon>
        <taxon>Telluria group</taxon>
        <taxon>Duganella</taxon>
    </lineage>
</organism>
<dbReference type="AlphaFoldDB" id="A0A1E7WDB0"/>
<reference evidence="3" key="1">
    <citation type="journal article" date="2016" name="Front. Microbiol.">
        <title>Molecular Keys to the Janthinobacterium and Duganella spp. Interaction with the Plant Pathogen Fusarium graminearum.</title>
        <authorList>
            <person name="Haack F.S."/>
            <person name="Poehlein A."/>
            <person name="Kroger C."/>
            <person name="Voigt C.A."/>
            <person name="Piepenbring M."/>
            <person name="Bode H.B."/>
            <person name="Daniel R."/>
            <person name="Schafer W."/>
            <person name="Streit W.R."/>
        </authorList>
    </citation>
    <scope>NUCLEOTIDE SEQUENCE [LARGE SCALE GENOMIC DNA]</scope>
    <source>
        <strain evidence="3">T54</strain>
    </source>
</reference>
<dbReference type="InterPro" id="IPR043764">
    <property type="entry name" value="DUF5710"/>
</dbReference>